<dbReference type="SUPFAM" id="SSF47565">
    <property type="entry name" value="Insect pheromone/odorant-binding proteins"/>
    <property type="match status" value="1"/>
</dbReference>
<dbReference type="GO" id="GO:0005576">
    <property type="term" value="C:extracellular region"/>
    <property type="evidence" value="ECO:0007669"/>
    <property type="project" value="UniProtKB-SubCell"/>
</dbReference>
<evidence type="ECO:0000256" key="3">
    <source>
        <dbReference type="ARBA" id="ARBA00022525"/>
    </source>
</evidence>
<reference evidence="7" key="2">
    <citation type="submission" date="2015-02" db="EMBL/GenBank/DDBJ databases">
        <title>Discovery of Chemosensory Genes in the Oriental Fruit Fly, Bactrocera dorsalis.</title>
        <authorList>
            <person name="Wu Z."/>
            <person name="Zhang H."/>
            <person name="Bin S."/>
            <person name="Wang Z."/>
            <person name="He H."/>
            <person name="Lin J."/>
        </authorList>
    </citation>
    <scope>NUCLEOTIDE SEQUENCE</scope>
</reference>
<dbReference type="EMBL" id="GAKP01017256">
    <property type="protein sequence ID" value="JAC41696.1"/>
    <property type="molecule type" value="Transcribed_RNA"/>
</dbReference>
<feature type="signal peptide" evidence="5">
    <location>
        <begin position="1"/>
        <end position="20"/>
    </location>
</feature>
<dbReference type="PANTHER" id="PTHR21066">
    <property type="entry name" value="ODORANT-BINDING PROTEIN 59A-RELATED"/>
    <property type="match status" value="1"/>
</dbReference>
<evidence type="ECO:0000259" key="6">
    <source>
        <dbReference type="Pfam" id="PF22651"/>
    </source>
</evidence>
<feature type="domain" description="OBP47-like" evidence="6">
    <location>
        <begin position="86"/>
        <end position="197"/>
    </location>
</feature>
<dbReference type="Gene3D" id="1.10.238.270">
    <property type="match status" value="1"/>
</dbReference>
<keyword evidence="3" id="KW-0964">Secreted</keyword>
<protein>
    <submittedName>
        <fullName evidence="7">Odorant binding protein 50e</fullName>
    </submittedName>
    <submittedName>
        <fullName evidence="9">Odorant-binding protein</fullName>
    </submittedName>
</protein>
<dbReference type="PANTHER" id="PTHR21066:SF15">
    <property type="entry name" value="GH25962P-RELATED"/>
    <property type="match status" value="1"/>
</dbReference>
<evidence type="ECO:0000313" key="7">
    <source>
        <dbReference type="EMBL" id="AKI29007.1"/>
    </source>
</evidence>
<dbReference type="EMBL" id="MT474607">
    <property type="protein sequence ID" value="QKN21319.1"/>
    <property type="molecule type" value="mRNA"/>
</dbReference>
<proteinExistence type="evidence at transcript level"/>
<dbReference type="InterPro" id="IPR036728">
    <property type="entry name" value="PBP_GOBP_sf"/>
</dbReference>
<keyword evidence="5" id="KW-0732">Signal</keyword>
<dbReference type="SMR" id="A0A034VEJ5"/>
<dbReference type="EMBL" id="GAKP01017257">
    <property type="protein sequence ID" value="JAC41695.1"/>
    <property type="molecule type" value="Transcribed_RNA"/>
</dbReference>
<evidence type="ECO:0000256" key="4">
    <source>
        <dbReference type="SAM" id="MobiDB-lite"/>
    </source>
</evidence>
<dbReference type="Pfam" id="PF22651">
    <property type="entry name" value="OBP47_like"/>
    <property type="match status" value="1"/>
</dbReference>
<evidence type="ECO:0000256" key="1">
    <source>
        <dbReference type="ARBA" id="ARBA00004613"/>
    </source>
</evidence>
<dbReference type="InterPro" id="IPR052295">
    <property type="entry name" value="Odorant-binding_protein"/>
</dbReference>
<dbReference type="AlphaFoldDB" id="A0A034VEJ5"/>
<reference evidence="9" key="3">
    <citation type="journal article" date="2020" name="Mol. Phylogenet. Evol.">
        <title>Analyses of chemosensory genes provide insight into the evolution of behavioral differences to phytochemicals in Bactrocera species.</title>
        <authorList>
            <person name="Wu Z."/>
            <person name="Cui Y."/>
            <person name="Ma J."/>
            <person name="Qu M."/>
            <person name="Lin J."/>
        </authorList>
    </citation>
    <scope>NUCLEOTIDE SEQUENCE</scope>
</reference>
<organism evidence="8">
    <name type="scientific">Bactrocera dorsalis</name>
    <name type="common">Oriental fruit fly</name>
    <name type="synonym">Dacus dorsalis</name>
    <dbReference type="NCBI Taxonomy" id="27457"/>
    <lineage>
        <taxon>Eukaryota</taxon>
        <taxon>Metazoa</taxon>
        <taxon>Ecdysozoa</taxon>
        <taxon>Arthropoda</taxon>
        <taxon>Hexapoda</taxon>
        <taxon>Insecta</taxon>
        <taxon>Pterygota</taxon>
        <taxon>Neoptera</taxon>
        <taxon>Endopterygota</taxon>
        <taxon>Diptera</taxon>
        <taxon>Brachycera</taxon>
        <taxon>Muscomorpha</taxon>
        <taxon>Tephritoidea</taxon>
        <taxon>Tephritidae</taxon>
        <taxon>Bactrocera</taxon>
        <taxon>Bactrocera</taxon>
    </lineage>
</organism>
<dbReference type="GO" id="GO:0005549">
    <property type="term" value="F:odorant binding"/>
    <property type="evidence" value="ECO:0007669"/>
    <property type="project" value="InterPro"/>
</dbReference>
<evidence type="ECO:0000313" key="8">
    <source>
        <dbReference type="EMBL" id="JAC41696.1"/>
    </source>
</evidence>
<gene>
    <name evidence="9" type="primary">OBP49a</name>
    <name evidence="7" type="synonym">OBP50e</name>
</gene>
<reference evidence="8" key="1">
    <citation type="journal article" date="2014" name="BMC Genomics">
        <title>Characterizing the developmental transcriptome of the oriental fruit fly, Bactrocera dorsalis (Diptera: Tephritidae) through comparative genomic analysis with Drosophila melanogaster utilizing modENCODE datasets.</title>
        <authorList>
            <person name="Geib S.M."/>
            <person name="Calla B."/>
            <person name="Hall B."/>
            <person name="Hou S."/>
            <person name="Manoukis N.C."/>
        </authorList>
    </citation>
    <scope>NUCLEOTIDE SEQUENCE</scope>
    <source>
        <strain evidence="8">Punador</strain>
    </source>
</reference>
<dbReference type="EMBL" id="KP743691">
    <property type="protein sequence ID" value="AKI29007.1"/>
    <property type="molecule type" value="mRNA"/>
</dbReference>
<accession>A0A034VEJ5</accession>
<evidence type="ECO:0000313" key="9">
    <source>
        <dbReference type="EMBL" id="QKN21319.1"/>
    </source>
</evidence>
<comment type="similarity">
    <text evidence="2">Belongs to the PBP/GOBP family.</text>
</comment>
<feature type="chain" id="PRO_5007369108" evidence="5">
    <location>
        <begin position="21"/>
        <end position="209"/>
    </location>
</feature>
<evidence type="ECO:0000256" key="5">
    <source>
        <dbReference type="SAM" id="SignalP"/>
    </source>
</evidence>
<dbReference type="OrthoDB" id="7730192at2759"/>
<name>A0A034VEJ5_BACDO</name>
<comment type="subcellular location">
    <subcellularLocation>
        <location evidence="1">Secreted</location>
    </subcellularLocation>
</comment>
<feature type="region of interest" description="Disordered" evidence="4">
    <location>
        <begin position="55"/>
        <end position="78"/>
    </location>
</feature>
<sequence length="209" mass="23222">MKAYFGYFVVIFVFVCHASADDETVDCTKPPRFVPPHMCCPVPDVSTDELKEQCAEYNKPPPPPPMGRGGPPKFDRRHHPHHTPPCVIDCIFNNTEVMGANGEPDVDKFSALLDTAVKDNEEMAAVMEESFESCVGMLSELKAKMAEKASKHPEFADRMGNCSPVSGMLMMCVNIETFKNCPASAWNDSTECNATRNFFKQCKFPKDGN</sequence>
<evidence type="ECO:0000256" key="2">
    <source>
        <dbReference type="ARBA" id="ARBA00008098"/>
    </source>
</evidence>
<dbReference type="InterPro" id="IPR054577">
    <property type="entry name" value="OBP47-like_dom"/>
</dbReference>